<evidence type="ECO:0000256" key="1">
    <source>
        <dbReference type="ARBA" id="ARBA00022737"/>
    </source>
</evidence>
<proteinExistence type="predicted"/>
<dbReference type="EMBL" id="CP032382">
    <property type="protein sequence ID" value="AYB32215.1"/>
    <property type="molecule type" value="Genomic_DNA"/>
</dbReference>
<protein>
    <submittedName>
        <fullName evidence="5">Alpha/beta fold hydrolase</fullName>
    </submittedName>
</protein>
<dbReference type="SMART" id="SM00028">
    <property type="entry name" value="TPR"/>
    <property type="match status" value="2"/>
</dbReference>
<dbReference type="InterPro" id="IPR029058">
    <property type="entry name" value="AB_hydrolase_fold"/>
</dbReference>
<organism evidence="5 6">
    <name type="scientific">Chryseolinea soli</name>
    <dbReference type="NCBI Taxonomy" id="2321403"/>
    <lineage>
        <taxon>Bacteria</taxon>
        <taxon>Pseudomonadati</taxon>
        <taxon>Bacteroidota</taxon>
        <taxon>Cytophagia</taxon>
        <taxon>Cytophagales</taxon>
        <taxon>Fulvivirgaceae</taxon>
        <taxon>Chryseolinea</taxon>
    </lineage>
</organism>
<accession>A0A385SQG8</accession>
<dbReference type="InterPro" id="IPR019734">
    <property type="entry name" value="TPR_rpt"/>
</dbReference>
<dbReference type="Pfam" id="PF07719">
    <property type="entry name" value="TPR_2"/>
    <property type="match status" value="1"/>
</dbReference>
<keyword evidence="1" id="KW-0677">Repeat</keyword>
<dbReference type="InterPro" id="IPR000073">
    <property type="entry name" value="AB_hydrolase_1"/>
</dbReference>
<feature type="repeat" description="TPR" evidence="3">
    <location>
        <begin position="360"/>
        <end position="393"/>
    </location>
</feature>
<dbReference type="InterPro" id="IPR011990">
    <property type="entry name" value="TPR-like_helical_dom_sf"/>
</dbReference>
<gene>
    <name evidence="5" type="ORF">D4L85_17270</name>
</gene>
<dbReference type="Proteomes" id="UP000266183">
    <property type="component" value="Chromosome"/>
</dbReference>
<keyword evidence="6" id="KW-1185">Reference proteome</keyword>
<evidence type="ECO:0000259" key="4">
    <source>
        <dbReference type="Pfam" id="PF00561"/>
    </source>
</evidence>
<dbReference type="AlphaFoldDB" id="A0A385SQG8"/>
<dbReference type="PANTHER" id="PTHR43689">
    <property type="entry name" value="HYDROLASE"/>
    <property type="match status" value="1"/>
</dbReference>
<dbReference type="PROSITE" id="PS50005">
    <property type="entry name" value="TPR"/>
    <property type="match status" value="2"/>
</dbReference>
<feature type="domain" description="AB hydrolase-1" evidence="4">
    <location>
        <begin position="70"/>
        <end position="178"/>
    </location>
</feature>
<keyword evidence="5" id="KW-0378">Hydrolase</keyword>
<dbReference type="OrthoDB" id="9793489at2"/>
<reference evidence="6" key="1">
    <citation type="submission" date="2018-09" db="EMBL/GenBank/DDBJ databases">
        <title>Chryseolinea sp. KIS68-18 isolated from soil.</title>
        <authorList>
            <person name="Weon H.-Y."/>
            <person name="Kwon S.-W."/>
            <person name="Lee S.A."/>
        </authorList>
    </citation>
    <scope>NUCLEOTIDE SEQUENCE [LARGE SCALE GENOMIC DNA]</scope>
    <source>
        <strain evidence="6">KIS68-18</strain>
    </source>
</reference>
<evidence type="ECO:0000256" key="2">
    <source>
        <dbReference type="ARBA" id="ARBA00022803"/>
    </source>
</evidence>
<name>A0A385SQG8_9BACT</name>
<evidence type="ECO:0000256" key="3">
    <source>
        <dbReference type="PROSITE-ProRule" id="PRU00339"/>
    </source>
</evidence>
<dbReference type="KEGG" id="chk:D4L85_17270"/>
<dbReference type="InterPro" id="IPR013105">
    <property type="entry name" value="TPR_2"/>
</dbReference>
<dbReference type="PROSITE" id="PS50293">
    <property type="entry name" value="TPR_REGION"/>
    <property type="match status" value="1"/>
</dbReference>
<keyword evidence="2 3" id="KW-0802">TPR repeat</keyword>
<sequence length="406" mass="45337">MPENFFILRVRNPGRLRVFSGRPSMPSFVVLALLLVCTNPHPGHSQNVDTLVDVGGYKLHFSIIKGKGTPILFEAGGGEDATNWKNIITKIATVTKTTLITYDRAGFGKSSFDTTRHGILNGVIGLETGLRKLHYSGDLILVAHSQGGLYATLYASRHAENVKAAVLIDATTSCFYEENRLNATQRIIDAQKNNSRKSNPGSYYQGADFSNNINFVRNVSFPKNIPVIDFVAEYPPFSEKKDIDDWKACHKEFAAASPLHTGIMAYGCGHFIFEDNPPLVIHAIVKAYATTLDKTGSHELLKREADYAIDAANDRNREEMAYRHSADDLNSWGYQLIKQGDLQKALRVFKLNIELNPNTWYAYEGYGEALLKNGEKSEAIKMYQKSVELNPTNENGKKKLEQILKQ</sequence>
<dbReference type="GO" id="GO:0016787">
    <property type="term" value="F:hydrolase activity"/>
    <property type="evidence" value="ECO:0007669"/>
    <property type="project" value="UniProtKB-KW"/>
</dbReference>
<dbReference type="RefSeq" id="WP_119755474.1">
    <property type="nucleotide sequence ID" value="NZ_CP032382.1"/>
</dbReference>
<evidence type="ECO:0000313" key="6">
    <source>
        <dbReference type="Proteomes" id="UP000266183"/>
    </source>
</evidence>
<dbReference type="PANTHER" id="PTHR43689:SF8">
    <property type="entry name" value="ALPHA_BETA-HYDROLASES SUPERFAMILY PROTEIN"/>
    <property type="match status" value="1"/>
</dbReference>
<dbReference type="SUPFAM" id="SSF53474">
    <property type="entry name" value="alpha/beta-Hydrolases"/>
    <property type="match status" value="1"/>
</dbReference>
<dbReference type="SUPFAM" id="SSF48452">
    <property type="entry name" value="TPR-like"/>
    <property type="match status" value="1"/>
</dbReference>
<feature type="repeat" description="TPR" evidence="3">
    <location>
        <begin position="326"/>
        <end position="359"/>
    </location>
</feature>
<dbReference type="Gene3D" id="3.40.50.1820">
    <property type="entry name" value="alpha/beta hydrolase"/>
    <property type="match status" value="1"/>
</dbReference>
<dbReference type="Gene3D" id="1.25.40.10">
    <property type="entry name" value="Tetratricopeptide repeat domain"/>
    <property type="match status" value="1"/>
</dbReference>
<evidence type="ECO:0000313" key="5">
    <source>
        <dbReference type="EMBL" id="AYB32215.1"/>
    </source>
</evidence>
<dbReference type="Pfam" id="PF00561">
    <property type="entry name" value="Abhydrolase_1"/>
    <property type="match status" value="1"/>
</dbReference>